<dbReference type="InterPro" id="IPR023393">
    <property type="entry name" value="START-like_dom_sf"/>
</dbReference>
<dbReference type="KEGG" id="sep:SE_1901"/>
<dbReference type="Proteomes" id="UP000001411">
    <property type="component" value="Chromosome"/>
</dbReference>
<dbReference type="RefSeq" id="WP_001831493.1">
    <property type="nucleotide sequence ID" value="NC_004461.1"/>
</dbReference>
<protein>
    <recommendedName>
        <fullName evidence="2">Activator of Hsp90 ATPase homologue 1/2-like C-terminal domain-containing protein</fullName>
    </recommendedName>
</protein>
<dbReference type="PATRIC" id="fig|176280.10.peg.1860"/>
<dbReference type="SUPFAM" id="SSF55961">
    <property type="entry name" value="Bet v1-like"/>
    <property type="match status" value="1"/>
</dbReference>
<dbReference type="InterPro" id="IPR013538">
    <property type="entry name" value="ASHA1/2-like_C"/>
</dbReference>
<dbReference type="eggNOG" id="COG3832">
    <property type="taxonomic scope" value="Bacteria"/>
</dbReference>
<feature type="domain" description="Activator of Hsp90 ATPase homologue 1/2-like C-terminal" evidence="2">
    <location>
        <begin position="21"/>
        <end position="160"/>
    </location>
</feature>
<reference evidence="3 4" key="1">
    <citation type="journal article" date="2003" name="Mol. Microbiol.">
        <title>Genome-based analysis of virulence genes in a non-biofilm-forming Staphylococcus epidermidis strain (ATCC 12228).</title>
        <authorList>
            <person name="Zhang Y.Q."/>
            <person name="Ren S.X."/>
            <person name="Li H.L."/>
            <person name="Wang Y.X."/>
            <person name="Fu G."/>
            <person name="Yang J."/>
            <person name="Qin Z.Q."/>
            <person name="Miao Y.G."/>
            <person name="Wang W.Y."/>
            <person name="Chen R.S."/>
            <person name="Shen Y."/>
            <person name="Chen Z."/>
            <person name="Yuan Z.H."/>
            <person name="Zhao G.P."/>
            <person name="Qu D."/>
            <person name="Danchin A."/>
            <person name="Wen Y.M."/>
        </authorList>
    </citation>
    <scope>NUCLEOTIDE SEQUENCE [LARGE SCALE GENOMIC DNA]</scope>
    <source>
        <strain evidence="4">ATCC 12228 / FDA PCI 1200</strain>
    </source>
</reference>
<comment type="similarity">
    <text evidence="1">Belongs to the AHA1 family.</text>
</comment>
<accession>A0A0H2VHR0</accession>
<evidence type="ECO:0000256" key="1">
    <source>
        <dbReference type="ARBA" id="ARBA00006817"/>
    </source>
</evidence>
<dbReference type="HOGENOM" id="CLU_108923_7_1_9"/>
<dbReference type="AlphaFoldDB" id="A0A0H2VHR0"/>
<name>A0A0H2VHR0_STAES</name>
<dbReference type="GeneID" id="50017996"/>
<gene>
    <name evidence="3" type="ordered locus">SE_1901</name>
</gene>
<sequence>MAKYNVENEYVEIDIERLLKYTPEVVYEAWTKTDILKKWFMTTQRTNKSFDADIQEGGKYRIIDSRNGKQNIIEGTYEELVLDEYIKMTIGMPGLSEEEDVIEVEFFERENGGTQMFFYYRSFVEKERRLTTLEYKQKKKEYHDSTAHGFELMIDQMQNVIDEIEEQRHN</sequence>
<dbReference type="Pfam" id="PF08327">
    <property type="entry name" value="AHSA1"/>
    <property type="match status" value="1"/>
</dbReference>
<proteinExistence type="inferred from homology"/>
<dbReference type="OrthoDB" id="190358at2"/>
<evidence type="ECO:0000313" key="3">
    <source>
        <dbReference type="EMBL" id="AAO05542.1"/>
    </source>
</evidence>
<dbReference type="Gene3D" id="3.30.530.20">
    <property type="match status" value="1"/>
</dbReference>
<organism evidence="3 4">
    <name type="scientific">Staphylococcus epidermidis (strain ATCC 12228 / FDA PCI 1200)</name>
    <dbReference type="NCBI Taxonomy" id="176280"/>
    <lineage>
        <taxon>Bacteria</taxon>
        <taxon>Bacillati</taxon>
        <taxon>Bacillota</taxon>
        <taxon>Bacilli</taxon>
        <taxon>Bacillales</taxon>
        <taxon>Staphylococcaceae</taxon>
        <taxon>Staphylococcus</taxon>
    </lineage>
</organism>
<dbReference type="CDD" id="cd07814">
    <property type="entry name" value="SRPBCC_CalC_Aha1-like"/>
    <property type="match status" value="1"/>
</dbReference>
<dbReference type="EMBL" id="AE015929">
    <property type="protein sequence ID" value="AAO05542.1"/>
    <property type="molecule type" value="Genomic_DNA"/>
</dbReference>
<evidence type="ECO:0000313" key="4">
    <source>
        <dbReference type="Proteomes" id="UP000001411"/>
    </source>
</evidence>
<evidence type="ECO:0000259" key="2">
    <source>
        <dbReference type="Pfam" id="PF08327"/>
    </source>
</evidence>